<keyword evidence="2" id="KW-1185">Reference proteome</keyword>
<evidence type="ECO:0000313" key="2">
    <source>
        <dbReference type="Proteomes" id="UP000317332"/>
    </source>
</evidence>
<dbReference type="RefSeq" id="WP_216746113.1">
    <property type="nucleotide sequence ID" value="NZ_VHIQ01000004.1"/>
</dbReference>
<organism evidence="1 2">
    <name type="scientific">Paucihalobacter ruber</name>
    <dbReference type="NCBI Taxonomy" id="2567861"/>
    <lineage>
        <taxon>Bacteria</taxon>
        <taxon>Pseudomonadati</taxon>
        <taxon>Bacteroidota</taxon>
        <taxon>Flavobacteriia</taxon>
        <taxon>Flavobacteriales</taxon>
        <taxon>Flavobacteriaceae</taxon>
        <taxon>Paucihalobacter</taxon>
    </lineage>
</organism>
<sequence>MILLTSCESEKFTTANGKVMEVSSLAGMNVFDIAYEYSNSSPETLTGTNNERWVVYFDDIDITLETSKTTNIVQKAKKGKKPKSSTWAN</sequence>
<dbReference type="EMBL" id="VHIQ01000004">
    <property type="protein sequence ID" value="TPV33231.1"/>
    <property type="molecule type" value="Genomic_DNA"/>
</dbReference>
<dbReference type="Proteomes" id="UP000317332">
    <property type="component" value="Unassembled WGS sequence"/>
</dbReference>
<protein>
    <submittedName>
        <fullName evidence="1">Uncharacterized protein</fullName>
    </submittedName>
</protein>
<comment type="caution">
    <text evidence="1">The sequence shown here is derived from an EMBL/GenBank/DDBJ whole genome shotgun (WGS) entry which is preliminary data.</text>
</comment>
<evidence type="ECO:0000313" key="1">
    <source>
        <dbReference type="EMBL" id="TPV33231.1"/>
    </source>
</evidence>
<dbReference type="AlphaFoldDB" id="A0A506PHF2"/>
<accession>A0A506PHF2</accession>
<gene>
    <name evidence="1" type="ORF">FJ651_09040</name>
</gene>
<reference evidence="1 2" key="1">
    <citation type="submission" date="2019-06" db="EMBL/GenBank/DDBJ databases">
        <title>Flavobacteriaceae Paucihalobacterium erythroidium CWB-1, complete genome.</title>
        <authorList>
            <person name="Wu S."/>
        </authorList>
    </citation>
    <scope>NUCLEOTIDE SEQUENCE [LARGE SCALE GENOMIC DNA]</scope>
    <source>
        <strain evidence="1 2">CWB-1</strain>
    </source>
</reference>
<proteinExistence type="predicted"/>
<name>A0A506PHF2_9FLAO</name>